<accession>A0A1G5V226</accession>
<proteinExistence type="predicted"/>
<name>A0A1G5V226_9HYPH</name>
<reference evidence="2 3" key="1">
    <citation type="submission" date="2016-10" db="EMBL/GenBank/DDBJ databases">
        <authorList>
            <person name="de Groot N.N."/>
        </authorList>
    </citation>
    <scope>NUCLEOTIDE SEQUENCE [LARGE SCALE GENOMIC DNA]</scope>
    <source>
        <strain evidence="2 3">CGMCC 1.12097</strain>
    </source>
</reference>
<organism evidence="2 3">
    <name type="scientific">Mesorhizobium qingshengii</name>
    <dbReference type="NCBI Taxonomy" id="1165689"/>
    <lineage>
        <taxon>Bacteria</taxon>
        <taxon>Pseudomonadati</taxon>
        <taxon>Pseudomonadota</taxon>
        <taxon>Alphaproteobacteria</taxon>
        <taxon>Hyphomicrobiales</taxon>
        <taxon>Phyllobacteriaceae</taxon>
        <taxon>Mesorhizobium</taxon>
    </lineage>
</organism>
<keyword evidence="1" id="KW-1133">Transmembrane helix</keyword>
<keyword evidence="1" id="KW-0472">Membrane</keyword>
<dbReference type="OrthoDB" id="8115957at2"/>
<evidence type="ECO:0000313" key="3">
    <source>
        <dbReference type="Proteomes" id="UP000198588"/>
    </source>
</evidence>
<dbReference type="AlphaFoldDB" id="A0A1G5V226"/>
<dbReference type="RefSeq" id="WP_091574721.1">
    <property type="nucleotide sequence ID" value="NZ_FMXM01000002.1"/>
</dbReference>
<evidence type="ECO:0000313" key="2">
    <source>
        <dbReference type="EMBL" id="SDA39317.1"/>
    </source>
</evidence>
<gene>
    <name evidence="2" type="ORF">SAMN02927914_00134</name>
</gene>
<dbReference type="STRING" id="1165689.SAMN02927914_00134"/>
<sequence length="138" mass="15113">MGATAWLLFKTWVLPVLTFGVTLPVWAFLAGGAWLWIDKVSAVRQAVDKAVTELVAGAQLDALQAEVTEQRRLRAWSDGKADEAGKIAADERSARVTLETTLTLTDAEKRKAEDDLAALQARDDGLVDQQLLDSLHNR</sequence>
<keyword evidence="1" id="KW-0812">Transmembrane</keyword>
<dbReference type="Proteomes" id="UP000198588">
    <property type="component" value="Unassembled WGS sequence"/>
</dbReference>
<feature type="transmembrane region" description="Helical" evidence="1">
    <location>
        <begin position="12"/>
        <end position="37"/>
    </location>
</feature>
<dbReference type="EMBL" id="FMXM01000002">
    <property type="protein sequence ID" value="SDA39317.1"/>
    <property type="molecule type" value="Genomic_DNA"/>
</dbReference>
<evidence type="ECO:0000256" key="1">
    <source>
        <dbReference type="SAM" id="Phobius"/>
    </source>
</evidence>
<protein>
    <submittedName>
        <fullName evidence="2">Uncharacterized protein</fullName>
    </submittedName>
</protein>